<keyword evidence="2" id="KW-1185">Reference proteome</keyword>
<sequence>MNCQGMIFGKDRVIKGEEDGRLINELSGTIPYMSRRRLVCWEDNIRFSPRLLNDMEAAFWVMLLEYLNIAQTELKADYSYRNGWPMADNLFSDDTSVVLDAKQLITFLV</sequence>
<evidence type="ECO:0000313" key="2">
    <source>
        <dbReference type="Proteomes" id="UP000308600"/>
    </source>
</evidence>
<dbReference type="Proteomes" id="UP000308600">
    <property type="component" value="Unassembled WGS sequence"/>
</dbReference>
<evidence type="ECO:0000313" key="1">
    <source>
        <dbReference type="EMBL" id="TFK72368.1"/>
    </source>
</evidence>
<reference evidence="1 2" key="1">
    <citation type="journal article" date="2019" name="Nat. Ecol. Evol.">
        <title>Megaphylogeny resolves global patterns of mushroom evolution.</title>
        <authorList>
            <person name="Varga T."/>
            <person name="Krizsan K."/>
            <person name="Foldi C."/>
            <person name="Dima B."/>
            <person name="Sanchez-Garcia M."/>
            <person name="Sanchez-Ramirez S."/>
            <person name="Szollosi G.J."/>
            <person name="Szarkandi J.G."/>
            <person name="Papp V."/>
            <person name="Albert L."/>
            <person name="Andreopoulos W."/>
            <person name="Angelini C."/>
            <person name="Antonin V."/>
            <person name="Barry K.W."/>
            <person name="Bougher N.L."/>
            <person name="Buchanan P."/>
            <person name="Buyck B."/>
            <person name="Bense V."/>
            <person name="Catcheside P."/>
            <person name="Chovatia M."/>
            <person name="Cooper J."/>
            <person name="Damon W."/>
            <person name="Desjardin D."/>
            <person name="Finy P."/>
            <person name="Geml J."/>
            <person name="Haridas S."/>
            <person name="Hughes K."/>
            <person name="Justo A."/>
            <person name="Karasinski D."/>
            <person name="Kautmanova I."/>
            <person name="Kiss B."/>
            <person name="Kocsube S."/>
            <person name="Kotiranta H."/>
            <person name="LaButti K.M."/>
            <person name="Lechner B.E."/>
            <person name="Liimatainen K."/>
            <person name="Lipzen A."/>
            <person name="Lukacs Z."/>
            <person name="Mihaltcheva S."/>
            <person name="Morgado L.N."/>
            <person name="Niskanen T."/>
            <person name="Noordeloos M.E."/>
            <person name="Ohm R.A."/>
            <person name="Ortiz-Santana B."/>
            <person name="Ovrebo C."/>
            <person name="Racz N."/>
            <person name="Riley R."/>
            <person name="Savchenko A."/>
            <person name="Shiryaev A."/>
            <person name="Soop K."/>
            <person name="Spirin V."/>
            <person name="Szebenyi C."/>
            <person name="Tomsovsky M."/>
            <person name="Tulloss R.E."/>
            <person name="Uehling J."/>
            <person name="Grigoriev I.V."/>
            <person name="Vagvolgyi C."/>
            <person name="Papp T."/>
            <person name="Martin F.M."/>
            <person name="Miettinen O."/>
            <person name="Hibbett D.S."/>
            <person name="Nagy L.G."/>
        </authorList>
    </citation>
    <scope>NUCLEOTIDE SEQUENCE [LARGE SCALE GENOMIC DNA]</scope>
    <source>
        <strain evidence="1 2">NL-1719</strain>
    </source>
</reference>
<feature type="non-terminal residue" evidence="1">
    <location>
        <position position="109"/>
    </location>
</feature>
<name>A0ACD3B266_9AGAR</name>
<gene>
    <name evidence="1" type="ORF">BDN72DRAFT_957371</name>
</gene>
<protein>
    <submittedName>
        <fullName evidence="1">Uncharacterized protein</fullName>
    </submittedName>
</protein>
<proteinExistence type="predicted"/>
<organism evidence="1 2">
    <name type="scientific">Pluteus cervinus</name>
    <dbReference type="NCBI Taxonomy" id="181527"/>
    <lineage>
        <taxon>Eukaryota</taxon>
        <taxon>Fungi</taxon>
        <taxon>Dikarya</taxon>
        <taxon>Basidiomycota</taxon>
        <taxon>Agaricomycotina</taxon>
        <taxon>Agaricomycetes</taxon>
        <taxon>Agaricomycetidae</taxon>
        <taxon>Agaricales</taxon>
        <taxon>Pluteineae</taxon>
        <taxon>Pluteaceae</taxon>
        <taxon>Pluteus</taxon>
    </lineage>
</organism>
<accession>A0ACD3B266</accession>
<dbReference type="EMBL" id="ML208286">
    <property type="protein sequence ID" value="TFK72368.1"/>
    <property type="molecule type" value="Genomic_DNA"/>
</dbReference>